<dbReference type="EMBL" id="LWQU01000142">
    <property type="protein sequence ID" value="OAN49885.1"/>
    <property type="molecule type" value="Genomic_DNA"/>
</dbReference>
<evidence type="ECO:0000313" key="2">
    <source>
        <dbReference type="EMBL" id="OAN49885.1"/>
    </source>
</evidence>
<protein>
    <submittedName>
        <fullName evidence="2">Uncharacterized protein</fullName>
    </submittedName>
</protein>
<feature type="region of interest" description="Disordered" evidence="1">
    <location>
        <begin position="133"/>
        <end position="156"/>
    </location>
</feature>
<gene>
    <name evidence="2" type="ORF">A6A05_12730</name>
</gene>
<accession>A0A178MP68</accession>
<evidence type="ECO:0000313" key="3">
    <source>
        <dbReference type="Proteomes" id="UP000078543"/>
    </source>
</evidence>
<dbReference type="STRING" id="1437059.A6A05_12730"/>
<keyword evidence="3" id="KW-1185">Reference proteome</keyword>
<sequence length="156" mass="18514">MSRKWFVGLAGVLLAAIAVGVWRTQLDEQRPIDPAPLTKYRETFVAKYRREECLVRIDFTYKGEWIDKLNKRVFRNLTRFIAEDRPQTGGFWWTLNPAEGQMFVQISDDCPRRYDHMRDWAASFARRHDNPRFTVSDDHVKPGPDTLDHRTEDWLD</sequence>
<comment type="caution">
    <text evidence="2">The sequence shown here is derived from an EMBL/GenBank/DDBJ whole genome shotgun (WGS) entry which is preliminary data.</text>
</comment>
<dbReference type="OrthoDB" id="7369190at2"/>
<evidence type="ECO:0000256" key="1">
    <source>
        <dbReference type="SAM" id="MobiDB-lite"/>
    </source>
</evidence>
<dbReference type="AlphaFoldDB" id="A0A178MP68"/>
<organism evidence="2 3">
    <name type="scientific">Magnetospirillum moscoviense</name>
    <dbReference type="NCBI Taxonomy" id="1437059"/>
    <lineage>
        <taxon>Bacteria</taxon>
        <taxon>Pseudomonadati</taxon>
        <taxon>Pseudomonadota</taxon>
        <taxon>Alphaproteobacteria</taxon>
        <taxon>Rhodospirillales</taxon>
        <taxon>Rhodospirillaceae</taxon>
        <taxon>Magnetospirillum</taxon>
    </lineage>
</organism>
<proteinExistence type="predicted"/>
<name>A0A178MP68_9PROT</name>
<dbReference type="Proteomes" id="UP000078543">
    <property type="component" value="Unassembled WGS sequence"/>
</dbReference>
<reference evidence="2 3" key="1">
    <citation type="submission" date="2016-04" db="EMBL/GenBank/DDBJ databases">
        <title>Draft genome sequence of freshwater magnetotactic bacteria Magnetospirillum marisnigri SP-1 and Magnetospirillum moscoviense BB-1.</title>
        <authorList>
            <person name="Koziaeva V."/>
            <person name="Dziuba M.V."/>
            <person name="Ivanov T.M."/>
            <person name="Kuznetsov B."/>
            <person name="Grouzdev D.S."/>
        </authorList>
    </citation>
    <scope>NUCLEOTIDE SEQUENCE [LARGE SCALE GENOMIC DNA]</scope>
    <source>
        <strain evidence="2 3">BB-1</strain>
    </source>
</reference>
<dbReference type="RefSeq" id="WP_156521025.1">
    <property type="nucleotide sequence ID" value="NZ_LWQU01000142.1"/>
</dbReference>